<dbReference type="Gene3D" id="3.10.620.30">
    <property type="match status" value="1"/>
</dbReference>
<reference evidence="1" key="1">
    <citation type="submission" date="2010-04" db="EMBL/GenBank/DDBJ databases">
        <authorList>
            <person name="Genoscope - CEA"/>
        </authorList>
    </citation>
    <scope>NUCLEOTIDE SEQUENCE</scope>
</reference>
<dbReference type="InterPro" id="IPR038765">
    <property type="entry name" value="Papain-like_cys_pep_sf"/>
</dbReference>
<evidence type="ECO:0000313" key="1">
    <source>
        <dbReference type="EMBL" id="CBL80578.1"/>
    </source>
</evidence>
<gene>
    <name evidence="1" type="ORF">S18_1013_0001</name>
</gene>
<name>F4MLL7_9FLAO</name>
<dbReference type="PANTHER" id="PTHR33490:SF7">
    <property type="entry name" value="BLR2979 PROTEIN"/>
    <property type="match status" value="1"/>
</dbReference>
<dbReference type="PANTHER" id="PTHR33490">
    <property type="entry name" value="BLR5614 PROTEIN-RELATED"/>
    <property type="match status" value="1"/>
</dbReference>
<dbReference type="EMBL" id="FQ032804">
    <property type="protein sequence ID" value="CBL80578.1"/>
    <property type="molecule type" value="Genomic_DNA"/>
</dbReference>
<reference evidence="1" key="2">
    <citation type="journal article" date="2012" name="Environ. Microbiol.">
        <title>Genomic content of uncultured Bacteroidetes from contrasting oceanic provinces in the North Atlantic Ocean.</title>
        <authorList>
            <person name="Gomez-Pereira P.R."/>
            <person name="Schuler M."/>
            <person name="Fuchs B.M."/>
            <person name="Bennke C."/>
            <person name="Teeling H."/>
            <person name="Waldmann J."/>
            <person name="Richter M."/>
            <person name="Barbe V."/>
            <person name="Bataille E."/>
            <person name="Glockner F.O."/>
            <person name="Amann R."/>
        </authorList>
    </citation>
    <scope>NUCLEOTIDE SEQUENCE</scope>
</reference>
<sequence length="113" mass="12489">MTMITPSYLGETIEYSSLHACRSTLEDPTYIETIPPAGQEKLVGADASHAWFSIFIPGFGWVDFDPTNNQIPGDQHIVVGWGRDYYDVPPLKGVVYGSGKSKLKVEVDISRVL</sequence>
<dbReference type="AlphaFoldDB" id="F4MLL7"/>
<dbReference type="SUPFAM" id="SSF54001">
    <property type="entry name" value="Cysteine proteinases"/>
    <property type="match status" value="1"/>
</dbReference>
<proteinExistence type="predicted"/>
<organism evidence="1">
    <name type="scientific">uncultured Leeuwenhoekiella sp</name>
    <dbReference type="NCBI Taxonomy" id="487010"/>
    <lineage>
        <taxon>Bacteria</taxon>
        <taxon>Pseudomonadati</taxon>
        <taxon>Bacteroidota</taxon>
        <taxon>Flavobacteriia</taxon>
        <taxon>Flavobacteriales</taxon>
        <taxon>Flavobacteriaceae</taxon>
        <taxon>Leeuwenhoekiella</taxon>
        <taxon>environmental samples</taxon>
    </lineage>
</organism>
<accession>F4MLL7</accession>
<protein>
    <submittedName>
        <fullName evidence="1">Transglutaminase-like domain protein</fullName>
    </submittedName>
</protein>